<evidence type="ECO:0000256" key="3">
    <source>
        <dbReference type="ARBA" id="ARBA00023295"/>
    </source>
</evidence>
<feature type="signal peptide" evidence="6">
    <location>
        <begin position="1"/>
        <end position="16"/>
    </location>
</feature>
<evidence type="ECO:0000256" key="2">
    <source>
        <dbReference type="ARBA" id="ARBA00022801"/>
    </source>
</evidence>
<dbReference type="InterPro" id="IPR023296">
    <property type="entry name" value="Glyco_hydro_beta-prop_sf"/>
</dbReference>
<evidence type="ECO:0000256" key="4">
    <source>
        <dbReference type="PIRSR" id="PIRSR606710-2"/>
    </source>
</evidence>
<dbReference type="SUPFAM" id="SSF49899">
    <property type="entry name" value="Concanavalin A-like lectins/glucanases"/>
    <property type="match status" value="1"/>
</dbReference>
<evidence type="ECO:0000256" key="1">
    <source>
        <dbReference type="ARBA" id="ARBA00009865"/>
    </source>
</evidence>
<dbReference type="Gene3D" id="2.115.10.20">
    <property type="entry name" value="Glycosyl hydrolase domain, family 43"/>
    <property type="match status" value="1"/>
</dbReference>
<protein>
    <submittedName>
        <fullName evidence="7">Glycoside hydrolase family 43 protein</fullName>
    </submittedName>
</protein>
<dbReference type="Proteomes" id="UP000054337">
    <property type="component" value="Unassembled WGS sequence"/>
</dbReference>
<dbReference type="RefSeq" id="XP_014550143.1">
    <property type="nucleotide sequence ID" value="XM_014694657.1"/>
</dbReference>
<dbReference type="OrthoDB" id="408373at2759"/>
<keyword evidence="3 5" id="KW-0326">Glycosidase</keyword>
<dbReference type="SUPFAM" id="SSF75005">
    <property type="entry name" value="Arabinanase/levansucrase/invertase"/>
    <property type="match status" value="1"/>
</dbReference>
<dbReference type="GeneID" id="26254939"/>
<dbReference type="InterPro" id="IPR013320">
    <property type="entry name" value="ConA-like_dom_sf"/>
</dbReference>
<dbReference type="PANTHER" id="PTHR42812">
    <property type="entry name" value="BETA-XYLOSIDASE"/>
    <property type="match status" value="1"/>
</dbReference>
<proteinExistence type="inferred from homology"/>
<sequence length="577" mass="64181">MLRSFAIALLMAPIQAFNLSYTNPIIPGWHSDPSCVFVPELDDTFFCTTSSFESFPGFPIYSSKDLLTWKLASYGLNRLEQFPPILTTNNLEFGGMWASTLRFHNGRFYLISTWFNADIYKPGFVLTSTADPYDNDSWQKLLEINPPGDVIDPDLFFDDNGSVVVATSGMPIRACYLDLATGRTSTPWMLWNGTGNSSPESPHIYKKDGYYYLLIAEGGTAIGHATTMARSKTINGTWEPMPHNPLVSNRGTDAYFQTVGHSDLFQDFNGNWWGVALSTRGGPRLYNASIAPMGRETVLYHVSWPEGEWPTASPVTGRMTGPIPMRGNSKNLPGLGPYVGMADVVDFAPGSSVPKNWITWRPLYNASSIQVSPKHTLQIQSSRANLTGDSSFNATNEGINAIFRKQEHTFFNFSVDLHLGFASSSDDKLGVSNFLQQQQQHVNLGVVYLCDEKNELAPYFRFRARSIKAKAPADILEPVPVSWLDGPVRIRIIPDSESVFSFFVAPAARPKEQRLLTSYSTALLTYDGAGTGGLFGIYATTNGNSNHSFEAHVSRWRYLPVAQKIDYDTIIINYEYI</sequence>
<dbReference type="Gene3D" id="2.60.120.200">
    <property type="match status" value="1"/>
</dbReference>
<organism evidence="7 8">
    <name type="scientific">Bipolaris victoriae (strain FI3)</name>
    <name type="common">Victoria blight of oats agent</name>
    <name type="synonym">Cochliobolus victoriae</name>
    <dbReference type="NCBI Taxonomy" id="930091"/>
    <lineage>
        <taxon>Eukaryota</taxon>
        <taxon>Fungi</taxon>
        <taxon>Dikarya</taxon>
        <taxon>Ascomycota</taxon>
        <taxon>Pezizomycotina</taxon>
        <taxon>Dothideomycetes</taxon>
        <taxon>Pleosporomycetidae</taxon>
        <taxon>Pleosporales</taxon>
        <taxon>Pleosporineae</taxon>
        <taxon>Pleosporaceae</taxon>
        <taxon>Bipolaris</taxon>
    </lineage>
</organism>
<dbReference type="InterPro" id="IPR051795">
    <property type="entry name" value="Glycosyl_Hydrlase_43"/>
</dbReference>
<feature type="site" description="Important for catalytic activity, responsible for pKa modulation of the active site Glu and correct orientation of both the proton donor and substrate" evidence="4">
    <location>
        <position position="152"/>
    </location>
</feature>
<keyword evidence="2 5" id="KW-0378">Hydrolase</keyword>
<comment type="similarity">
    <text evidence="1 5">Belongs to the glycosyl hydrolase 43 family.</text>
</comment>
<accession>W7E0L2</accession>
<dbReference type="EMBL" id="KI968951">
    <property type="protein sequence ID" value="EUN20569.1"/>
    <property type="molecule type" value="Genomic_DNA"/>
</dbReference>
<dbReference type="HOGENOM" id="CLU_016508_3_0_1"/>
<evidence type="ECO:0000256" key="5">
    <source>
        <dbReference type="RuleBase" id="RU361187"/>
    </source>
</evidence>
<evidence type="ECO:0000256" key="6">
    <source>
        <dbReference type="SAM" id="SignalP"/>
    </source>
</evidence>
<dbReference type="Pfam" id="PF04616">
    <property type="entry name" value="Glyco_hydro_43"/>
    <property type="match status" value="1"/>
</dbReference>
<dbReference type="CDD" id="cd18833">
    <property type="entry name" value="GH43_PcXyl-like"/>
    <property type="match status" value="1"/>
</dbReference>
<feature type="chain" id="PRO_5004893417" evidence="6">
    <location>
        <begin position="17"/>
        <end position="577"/>
    </location>
</feature>
<evidence type="ECO:0000313" key="8">
    <source>
        <dbReference type="Proteomes" id="UP000054337"/>
    </source>
</evidence>
<dbReference type="GO" id="GO:0004553">
    <property type="term" value="F:hydrolase activity, hydrolyzing O-glycosyl compounds"/>
    <property type="evidence" value="ECO:0007669"/>
    <property type="project" value="InterPro"/>
</dbReference>
<reference evidence="7 8" key="1">
    <citation type="journal article" date="2013" name="PLoS Genet.">
        <title>Comparative genome structure, secondary metabolite, and effector coding capacity across Cochliobolus pathogens.</title>
        <authorList>
            <person name="Condon B.J."/>
            <person name="Leng Y."/>
            <person name="Wu D."/>
            <person name="Bushley K.E."/>
            <person name="Ohm R.A."/>
            <person name="Otillar R."/>
            <person name="Martin J."/>
            <person name="Schackwitz W."/>
            <person name="Grimwood J."/>
            <person name="MohdZainudin N."/>
            <person name="Xue C."/>
            <person name="Wang R."/>
            <person name="Manning V.A."/>
            <person name="Dhillon B."/>
            <person name="Tu Z.J."/>
            <person name="Steffenson B.J."/>
            <person name="Salamov A."/>
            <person name="Sun H."/>
            <person name="Lowry S."/>
            <person name="LaButti K."/>
            <person name="Han J."/>
            <person name="Copeland A."/>
            <person name="Lindquist E."/>
            <person name="Barry K."/>
            <person name="Schmutz J."/>
            <person name="Baker S.E."/>
            <person name="Ciuffetti L.M."/>
            <person name="Grigoriev I.V."/>
            <person name="Zhong S."/>
            <person name="Turgeon B.G."/>
        </authorList>
    </citation>
    <scope>NUCLEOTIDE SEQUENCE [LARGE SCALE GENOMIC DNA]</scope>
    <source>
        <strain evidence="7 8">FI3</strain>
    </source>
</reference>
<evidence type="ECO:0000313" key="7">
    <source>
        <dbReference type="EMBL" id="EUN20569.1"/>
    </source>
</evidence>
<dbReference type="GO" id="GO:0005975">
    <property type="term" value="P:carbohydrate metabolic process"/>
    <property type="evidence" value="ECO:0007669"/>
    <property type="project" value="InterPro"/>
</dbReference>
<dbReference type="InterPro" id="IPR006710">
    <property type="entry name" value="Glyco_hydro_43"/>
</dbReference>
<name>W7E0L2_BIPV3</name>
<dbReference type="AlphaFoldDB" id="W7E0L2"/>
<dbReference type="PANTHER" id="PTHR42812:SF17">
    <property type="entry name" value="BETA-XYLOSIDASE C-TERMINAL CONCANAVALIN A-LIKE DOMAIN-CONTAINING PROTEIN-RELATED"/>
    <property type="match status" value="1"/>
</dbReference>
<keyword evidence="8" id="KW-1185">Reference proteome</keyword>
<gene>
    <name evidence="7" type="ORF">COCVIDRAFT_32032</name>
</gene>
<keyword evidence="6" id="KW-0732">Signal</keyword>